<dbReference type="EMBL" id="CM032182">
    <property type="protein sequence ID" value="KAG7097903.1"/>
    <property type="molecule type" value="Genomic_DNA"/>
</dbReference>
<feature type="region of interest" description="Disordered" evidence="1">
    <location>
        <begin position="49"/>
        <end position="68"/>
    </location>
</feature>
<protein>
    <submittedName>
        <fullName evidence="2">Uncharacterized protein</fullName>
    </submittedName>
</protein>
<dbReference type="Proteomes" id="UP001049176">
    <property type="component" value="Chromosome 2"/>
</dbReference>
<dbReference type="KEGG" id="more:E1B28_005214"/>
<evidence type="ECO:0000256" key="1">
    <source>
        <dbReference type="SAM" id="MobiDB-lite"/>
    </source>
</evidence>
<sequence>MISVSSVGFVLHTLMLRSSQNRDAQGFLKNPSLPASPHTAFNVAFTIVQPSDDQGTPRTPRTGAKLSKSSRRRLRLICSFSPSVQLCSLDEFITPSNSNSTFKRWPVFRTCKNYKVFKLLIQRAK</sequence>
<evidence type="ECO:0000313" key="3">
    <source>
        <dbReference type="Proteomes" id="UP001049176"/>
    </source>
</evidence>
<proteinExistence type="predicted"/>
<evidence type="ECO:0000313" key="2">
    <source>
        <dbReference type="EMBL" id="KAG7097903.1"/>
    </source>
</evidence>
<keyword evidence="3" id="KW-1185">Reference proteome</keyword>
<gene>
    <name evidence="2" type="ORF">E1B28_005214</name>
</gene>
<comment type="caution">
    <text evidence="2">The sequence shown here is derived from an EMBL/GenBank/DDBJ whole genome shotgun (WGS) entry which is preliminary data.</text>
</comment>
<dbReference type="GeneID" id="66074290"/>
<dbReference type="RefSeq" id="XP_043014373.1">
    <property type="nucleotide sequence ID" value="XM_043149765.1"/>
</dbReference>
<reference evidence="2" key="1">
    <citation type="journal article" date="2021" name="Genome Biol. Evol.">
        <title>The assembled and annotated genome of the fairy-ring fungus Marasmius oreades.</title>
        <authorList>
            <person name="Hiltunen M."/>
            <person name="Ament-Velasquez S.L."/>
            <person name="Johannesson H."/>
        </authorList>
    </citation>
    <scope>NUCLEOTIDE SEQUENCE</scope>
    <source>
        <strain evidence="2">03SP1</strain>
    </source>
</reference>
<accession>A0A9P8ADW4</accession>
<feature type="compositionally biased region" description="Polar residues" evidence="1">
    <location>
        <begin position="49"/>
        <end position="59"/>
    </location>
</feature>
<dbReference type="AlphaFoldDB" id="A0A9P8ADW4"/>
<organism evidence="2 3">
    <name type="scientific">Marasmius oreades</name>
    <name type="common">fairy-ring Marasmius</name>
    <dbReference type="NCBI Taxonomy" id="181124"/>
    <lineage>
        <taxon>Eukaryota</taxon>
        <taxon>Fungi</taxon>
        <taxon>Dikarya</taxon>
        <taxon>Basidiomycota</taxon>
        <taxon>Agaricomycotina</taxon>
        <taxon>Agaricomycetes</taxon>
        <taxon>Agaricomycetidae</taxon>
        <taxon>Agaricales</taxon>
        <taxon>Marasmiineae</taxon>
        <taxon>Marasmiaceae</taxon>
        <taxon>Marasmius</taxon>
    </lineage>
</organism>
<name>A0A9P8ADW4_9AGAR</name>